<evidence type="ECO:0000313" key="2">
    <source>
        <dbReference type="EMBL" id="WUO50647.1"/>
    </source>
</evidence>
<keyword evidence="3" id="KW-1185">Reference proteome</keyword>
<gene>
    <name evidence="2" type="ORF">OHU17_35100</name>
</gene>
<organism evidence="2 3">
    <name type="scientific">Streptomyces goshikiensis</name>
    <dbReference type="NCBI Taxonomy" id="1942"/>
    <lineage>
        <taxon>Bacteria</taxon>
        <taxon>Bacillati</taxon>
        <taxon>Actinomycetota</taxon>
        <taxon>Actinomycetes</taxon>
        <taxon>Kitasatosporales</taxon>
        <taxon>Streptomycetaceae</taxon>
        <taxon>Streptomyces</taxon>
    </lineage>
</organism>
<proteinExistence type="predicted"/>
<evidence type="ECO:0000313" key="3">
    <source>
        <dbReference type="Proteomes" id="UP001432075"/>
    </source>
</evidence>
<accession>A0ABZ1RUW8</accession>
<dbReference type="InterPro" id="IPR011008">
    <property type="entry name" value="Dimeric_a/b-barrel"/>
</dbReference>
<evidence type="ECO:0000259" key="1">
    <source>
        <dbReference type="Pfam" id="PF02426"/>
    </source>
</evidence>
<feature type="domain" description="Muconolactone isomerase" evidence="1">
    <location>
        <begin position="1"/>
        <end position="93"/>
    </location>
</feature>
<dbReference type="Proteomes" id="UP001432075">
    <property type="component" value="Chromosome"/>
</dbReference>
<dbReference type="RefSeq" id="WP_328777397.1">
    <property type="nucleotide sequence ID" value="NZ_CP108057.1"/>
</dbReference>
<dbReference type="Gene3D" id="3.30.70.1060">
    <property type="entry name" value="Dimeric alpha+beta barrel"/>
    <property type="match status" value="1"/>
</dbReference>
<dbReference type="SUPFAM" id="SSF54909">
    <property type="entry name" value="Dimeric alpha+beta barrel"/>
    <property type="match status" value="1"/>
</dbReference>
<name>A0ABZ1RUW8_9ACTN</name>
<dbReference type="EMBL" id="CP108057">
    <property type="protein sequence ID" value="WUO50647.1"/>
    <property type="molecule type" value="Genomic_DNA"/>
</dbReference>
<dbReference type="Pfam" id="PF02426">
    <property type="entry name" value="MIase"/>
    <property type="match status" value="1"/>
</dbReference>
<protein>
    <submittedName>
        <fullName evidence="2">Muconolactone Delta-isomerase family protein</fullName>
    </submittedName>
</protein>
<dbReference type="InterPro" id="IPR026029">
    <property type="entry name" value="MLI_dom"/>
</dbReference>
<sequence length="98" mass="10941">MEYLVTMTTHVPDGTSEQAVEDIRTREAARSRELAAQGHLLRLWRPPLQPGEWRTLGLFAAADADRLEEVLASMPLRIWRTDEVTPLSPHPNDPAGTG</sequence>
<reference evidence="2" key="1">
    <citation type="submission" date="2022-10" db="EMBL/GenBank/DDBJ databases">
        <title>The complete genomes of actinobacterial strains from the NBC collection.</title>
        <authorList>
            <person name="Joergensen T.S."/>
            <person name="Alvarez Arevalo M."/>
            <person name="Sterndorff E.B."/>
            <person name="Faurdal D."/>
            <person name="Vuksanovic O."/>
            <person name="Mourched A.-S."/>
            <person name="Charusanti P."/>
            <person name="Shaw S."/>
            <person name="Blin K."/>
            <person name="Weber T."/>
        </authorList>
    </citation>
    <scope>NUCLEOTIDE SEQUENCE</scope>
    <source>
        <strain evidence="2">NBC_00283</strain>
    </source>
</reference>